<sequence length="392" mass="41747">MLKGDKGSVLLITIVVVLALATVLTAASFLFIGGTQEARLNVASVQAHYLAEAGIEYAIEQLIQNWNWSPPASPISFPPNAAPLGTFKIFVSSNSQTKRIIQSTGTVTIGRKRVERTVTVDVQRAGFPPIFNNALASSTDIDLTGNSRIYSSNERKAKGNVYGHERISLKGNVEITGSVSSALENGVTIKGNVKVGEGIFAGPQYFQEIPTVEESLRQSWEDKAKTGTIYSSGLSYSGNVSVNLGNAYINGDLTITGNASISLADDAIVYVKGKVKITGNASIRGQGIIVSEGVIDVTGNMSHQLDQPASIAFVSLSSDESKITGNGEVTGVFFVPQGTLKIAGNSCIFGAAVAYRIDFTGNAEIKYNADLMDSNVAWDPLRVLRVNKWDET</sequence>
<evidence type="ECO:0000313" key="3">
    <source>
        <dbReference type="EMBL" id="HGI74166.1"/>
    </source>
</evidence>
<comment type="caution">
    <text evidence="3">The sequence shown here is derived from an EMBL/GenBank/DDBJ whole genome shotgun (WGS) entry which is preliminary data.</text>
</comment>
<gene>
    <name evidence="3" type="ORF">ENU96_00575</name>
</gene>
<feature type="domain" description="DUF7305" evidence="2">
    <location>
        <begin position="212"/>
        <end position="373"/>
    </location>
</feature>
<keyword evidence="1" id="KW-0472">Membrane</keyword>
<dbReference type="EMBL" id="DTEN01000024">
    <property type="protein sequence ID" value="HGI74166.1"/>
    <property type="molecule type" value="Genomic_DNA"/>
</dbReference>
<reference evidence="3" key="1">
    <citation type="journal article" date="2020" name="mSystems">
        <title>Genome- and Community-Level Interaction Insights into Carbon Utilization and Element Cycling Functions of Hydrothermarchaeota in Hydrothermal Sediment.</title>
        <authorList>
            <person name="Zhou Z."/>
            <person name="Liu Y."/>
            <person name="Xu W."/>
            <person name="Pan J."/>
            <person name="Luo Z.H."/>
            <person name="Li M."/>
        </authorList>
    </citation>
    <scope>NUCLEOTIDE SEQUENCE [LARGE SCALE GENOMIC DNA]</scope>
    <source>
        <strain evidence="3">SpSt-716</strain>
    </source>
</reference>
<evidence type="ECO:0000256" key="1">
    <source>
        <dbReference type="SAM" id="Phobius"/>
    </source>
</evidence>
<proteinExistence type="predicted"/>
<dbReference type="Pfam" id="PF23981">
    <property type="entry name" value="DUF7305"/>
    <property type="match status" value="1"/>
</dbReference>
<keyword evidence="1" id="KW-1133">Transmembrane helix</keyword>
<organism evidence="3">
    <name type="scientific">Candidatus Caldatribacterium californiense</name>
    <dbReference type="NCBI Taxonomy" id="1454726"/>
    <lineage>
        <taxon>Bacteria</taxon>
        <taxon>Pseudomonadati</taxon>
        <taxon>Atribacterota</taxon>
        <taxon>Atribacteria</taxon>
        <taxon>Atribacterales</taxon>
        <taxon>Candidatus Caldatribacteriaceae</taxon>
        <taxon>Candidatus Caldatribacterium</taxon>
    </lineage>
</organism>
<dbReference type="InterPro" id="IPR055729">
    <property type="entry name" value="DUF7305"/>
</dbReference>
<keyword evidence="1" id="KW-0812">Transmembrane</keyword>
<evidence type="ECO:0000259" key="2">
    <source>
        <dbReference type="Pfam" id="PF23981"/>
    </source>
</evidence>
<accession>A0A7V3YKB7</accession>
<protein>
    <recommendedName>
        <fullName evidence="2">DUF7305 domain-containing protein</fullName>
    </recommendedName>
</protein>
<feature type="transmembrane region" description="Helical" evidence="1">
    <location>
        <begin position="9"/>
        <end position="32"/>
    </location>
</feature>
<name>A0A7V3YKB7_9BACT</name>
<dbReference type="AlphaFoldDB" id="A0A7V3YKB7"/>